<proteinExistence type="predicted"/>
<protein>
    <submittedName>
        <fullName evidence="2">DUF5682 family protein</fullName>
    </submittedName>
</protein>
<gene>
    <name evidence="2" type="ORF">NYR02_14050</name>
</gene>
<dbReference type="EMBL" id="JAOANI010000022">
    <property type="protein sequence ID" value="MCT7360140.1"/>
    <property type="molecule type" value="Genomic_DNA"/>
</dbReference>
<organism evidence="2 3">
    <name type="scientific">Thalassolituus pacificus</name>
    <dbReference type="NCBI Taxonomy" id="2975440"/>
    <lineage>
        <taxon>Bacteria</taxon>
        <taxon>Pseudomonadati</taxon>
        <taxon>Pseudomonadota</taxon>
        <taxon>Gammaproteobacteria</taxon>
        <taxon>Oceanospirillales</taxon>
        <taxon>Oceanospirillaceae</taxon>
        <taxon>Thalassolituus</taxon>
    </lineage>
</organism>
<comment type="caution">
    <text evidence="2">The sequence shown here is derived from an EMBL/GenBank/DDBJ whole genome shotgun (WGS) entry which is preliminary data.</text>
</comment>
<accession>A0A9X3AS88</accession>
<feature type="region of interest" description="Disordered" evidence="1">
    <location>
        <begin position="115"/>
        <end position="146"/>
    </location>
</feature>
<evidence type="ECO:0000313" key="3">
    <source>
        <dbReference type="Proteomes" id="UP001147830"/>
    </source>
</evidence>
<dbReference type="Pfam" id="PF18934">
    <property type="entry name" value="DUF5682"/>
    <property type="match status" value="1"/>
</dbReference>
<dbReference type="AlphaFoldDB" id="A0A9X3AS88"/>
<reference evidence="2" key="1">
    <citation type="journal article" date="2022" name="Front. Microbiol.">
        <title>Genome-based taxonomic rearrangement of Oceanobacter-related bacteria including the description of Thalassolituus hydrocarbonoclasticus sp. nov. and Thalassolituus pacificus sp. nov. and emended description of the genus Thalassolituus.</title>
        <authorList>
            <person name="Dong C."/>
            <person name="Wei L."/>
            <person name="Wang J."/>
            <person name="Lai Q."/>
            <person name="Huang Z."/>
            <person name="Shao Z."/>
        </authorList>
    </citation>
    <scope>NUCLEOTIDE SEQUENCE</scope>
    <source>
        <strain evidence="2">59MF3M-4</strain>
    </source>
</reference>
<evidence type="ECO:0000313" key="2">
    <source>
        <dbReference type="EMBL" id="MCT7360140.1"/>
    </source>
</evidence>
<dbReference type="RefSeq" id="WP_260976983.1">
    <property type="nucleotide sequence ID" value="NZ_JAOANI010000022.1"/>
</dbReference>
<sequence length="773" mass="85418">MPMKEIHYFGIRHHGPGSSRRLLAALERVQPAVVLIEGPADCSELLPFLASTGMTPPVALLSFVTDEVGHSIYYPFDEYSPEYQACRWALQAGADVRFIDLPVSVQLAAAVAEAGEDHNADDATDDAGDENRDVEGTDTENTASAGSQALRLDPISVLARLAGYDDGESWWNHIVEQGADDDPAVFTALEQAMAELRDAIPDDSPREVQREAYMRLQIADAVKKTDGPVAVICGAWHLPGLKAKVSQKDDKARLKTLPAKLPAKRVNSTWIPWTSPRLASGSGYSAGVSAPMWYRHLWRFGQNEASLARWLALVAEQLRQAGLLVSTAAVIETVRLCHSLAVIRDRPSPGFEEARDATIASLCGGDILWWQQISQQLLLGSLVGEVPADVPLAPLLDDLQQWQKKTRLKSEALPRELSLDLRSEPGQLKSWLLHRLRLLDVPWGEQTGNGSSRGTFRERWVIAWQPEFAVQLVENQIYGSSLAQAAAERTIEKMRSQRQLGELAKLLLAALEAELPQAVEQGFSLLAERAAHTAEGLDLLDGLPPLVDISRYGTSRNLSLAHVNGLIERLAVQASLSLPVAVRQLNEEESTHYRHAIADAHAQLELAQVNDSVMEGWWQALQEVMHSNLCDAGARGLASRLLYQAKRLNEDRLQQLMARMLSPANPIHEAKGFFEGFFSGATERLLYDPRLRQLVDDWLGSLEEEAFIDSLPLLRRVFSELDAMERRRLLDALHAGEVRTSTAFAVNESLASQWSAHLQGLGKLLAGDKQWMN</sequence>
<name>A0A9X3AS88_9GAMM</name>
<dbReference type="Proteomes" id="UP001147830">
    <property type="component" value="Unassembled WGS sequence"/>
</dbReference>
<reference evidence="2" key="2">
    <citation type="submission" date="2022-08" db="EMBL/GenBank/DDBJ databases">
        <authorList>
            <person name="Dong C."/>
        </authorList>
    </citation>
    <scope>NUCLEOTIDE SEQUENCE</scope>
    <source>
        <strain evidence="2">59MF3M-4</strain>
    </source>
</reference>
<keyword evidence="3" id="KW-1185">Reference proteome</keyword>
<dbReference type="InterPro" id="IPR043737">
    <property type="entry name" value="DUF5682"/>
</dbReference>
<evidence type="ECO:0000256" key="1">
    <source>
        <dbReference type="SAM" id="MobiDB-lite"/>
    </source>
</evidence>